<name>A0ABR8PYQ4_9CLOT</name>
<comment type="caution">
    <text evidence="1">The sequence shown here is derived from an EMBL/GenBank/DDBJ whole genome shotgun (WGS) entry which is preliminary data.</text>
</comment>
<dbReference type="RefSeq" id="WP_191770181.1">
    <property type="nucleotide sequence ID" value="NZ_JACSRA010000043.1"/>
</dbReference>
<gene>
    <name evidence="1" type="ORF">H9661_18210</name>
</gene>
<dbReference type="Proteomes" id="UP000627781">
    <property type="component" value="Unassembled WGS sequence"/>
</dbReference>
<sequence>MNLILSLSIMVILTLIIVSMYNRSLDQALSRYITKNSLNLETLKKIDISKEKTMFINKNQNNQLNITIANNELIKGWKIEYSLWDNNIGDLDNFTTTDINSNKYNFTCVWNRLDYTKNYGDSGILYGFFTHTNNNYNEIYVSNIKCNIEKVDDNLYLYYIITDPPKYNFKVVE</sequence>
<protein>
    <submittedName>
        <fullName evidence="1">Uncharacterized protein</fullName>
    </submittedName>
</protein>
<organism evidence="1 2">
    <name type="scientific">Clostridium cibarium</name>
    <dbReference type="NCBI Taxonomy" id="2762247"/>
    <lineage>
        <taxon>Bacteria</taxon>
        <taxon>Bacillati</taxon>
        <taxon>Bacillota</taxon>
        <taxon>Clostridia</taxon>
        <taxon>Eubacteriales</taxon>
        <taxon>Clostridiaceae</taxon>
        <taxon>Clostridium</taxon>
    </lineage>
</organism>
<evidence type="ECO:0000313" key="1">
    <source>
        <dbReference type="EMBL" id="MBD7913291.1"/>
    </source>
</evidence>
<accession>A0ABR8PYQ4</accession>
<reference evidence="1 2" key="1">
    <citation type="submission" date="2020-08" db="EMBL/GenBank/DDBJ databases">
        <title>A Genomic Blueprint of the Chicken Gut Microbiome.</title>
        <authorList>
            <person name="Gilroy R."/>
            <person name="Ravi A."/>
            <person name="Getino M."/>
            <person name="Pursley I."/>
            <person name="Horton D.L."/>
            <person name="Alikhan N.-F."/>
            <person name="Baker D."/>
            <person name="Gharbi K."/>
            <person name="Hall N."/>
            <person name="Watson M."/>
            <person name="Adriaenssens E.M."/>
            <person name="Foster-Nyarko E."/>
            <person name="Jarju S."/>
            <person name="Secka A."/>
            <person name="Antonio M."/>
            <person name="Oren A."/>
            <person name="Chaudhuri R."/>
            <person name="La Ragione R.M."/>
            <person name="Hildebrand F."/>
            <person name="Pallen M.J."/>
        </authorList>
    </citation>
    <scope>NUCLEOTIDE SEQUENCE [LARGE SCALE GENOMIC DNA]</scope>
    <source>
        <strain evidence="1 2">Sa3CVN1</strain>
    </source>
</reference>
<evidence type="ECO:0000313" key="2">
    <source>
        <dbReference type="Proteomes" id="UP000627781"/>
    </source>
</evidence>
<proteinExistence type="predicted"/>
<dbReference type="EMBL" id="JACSRA010000043">
    <property type="protein sequence ID" value="MBD7913291.1"/>
    <property type="molecule type" value="Genomic_DNA"/>
</dbReference>
<keyword evidence="2" id="KW-1185">Reference proteome</keyword>